<dbReference type="SUPFAM" id="SSF51351">
    <property type="entry name" value="Triosephosphate isomerase (TIM)"/>
    <property type="match status" value="2"/>
</dbReference>
<dbReference type="GO" id="GO:0046166">
    <property type="term" value="P:glyceraldehyde-3-phosphate biosynthetic process"/>
    <property type="evidence" value="ECO:0007669"/>
    <property type="project" value="TreeGrafter"/>
</dbReference>
<keyword evidence="4" id="KW-0067">ATP-binding</keyword>
<dbReference type="GO" id="GO:0140662">
    <property type="term" value="F:ATP-dependent protein folding chaperone"/>
    <property type="evidence" value="ECO:0007669"/>
    <property type="project" value="InterPro"/>
</dbReference>
<keyword evidence="5" id="KW-0413">Isomerase</keyword>
<dbReference type="InterPro" id="IPR000652">
    <property type="entry name" value="Triosephosphate_isomerase"/>
</dbReference>
<dbReference type="Pfam" id="PF00012">
    <property type="entry name" value="HSP70"/>
    <property type="match status" value="1"/>
</dbReference>
<dbReference type="InterPro" id="IPR043129">
    <property type="entry name" value="ATPase_NBD"/>
</dbReference>
<comment type="caution">
    <text evidence="7">The sequence shown here is derived from an EMBL/GenBank/DDBJ whole genome shotgun (WGS) entry which is preliminary data.</text>
</comment>
<dbReference type="InterPro" id="IPR013785">
    <property type="entry name" value="Aldolase_TIM"/>
</dbReference>
<keyword evidence="8" id="KW-1185">Reference proteome</keyword>
<dbReference type="GO" id="GO:0005524">
    <property type="term" value="F:ATP binding"/>
    <property type="evidence" value="ECO:0007669"/>
    <property type="project" value="UniProtKB-KW"/>
</dbReference>
<comment type="subunit">
    <text evidence="2">Homodimer.</text>
</comment>
<dbReference type="EMBL" id="BFEA01001121">
    <property type="protein sequence ID" value="GBG92721.1"/>
    <property type="molecule type" value="Genomic_DNA"/>
</dbReference>
<evidence type="ECO:0000256" key="1">
    <source>
        <dbReference type="ARBA" id="ARBA00007422"/>
    </source>
</evidence>
<dbReference type="PANTHER" id="PTHR21139:SF42">
    <property type="entry name" value="TRIOSEPHOSPHATE ISOMERASE"/>
    <property type="match status" value="1"/>
</dbReference>
<reference evidence="7 8" key="1">
    <citation type="journal article" date="2018" name="Cell">
        <title>The Chara Genome: Secondary Complexity and Implications for Plant Terrestrialization.</title>
        <authorList>
            <person name="Nishiyama T."/>
            <person name="Sakayama H."/>
            <person name="Vries J.D."/>
            <person name="Buschmann H."/>
            <person name="Saint-Marcoux D."/>
            <person name="Ullrich K.K."/>
            <person name="Haas F.B."/>
            <person name="Vanderstraeten L."/>
            <person name="Becker D."/>
            <person name="Lang D."/>
            <person name="Vosolsobe S."/>
            <person name="Rombauts S."/>
            <person name="Wilhelmsson P.K.I."/>
            <person name="Janitza P."/>
            <person name="Kern R."/>
            <person name="Heyl A."/>
            <person name="Rumpler F."/>
            <person name="Villalobos L.I.A.C."/>
            <person name="Clay J.M."/>
            <person name="Skokan R."/>
            <person name="Toyoda A."/>
            <person name="Suzuki Y."/>
            <person name="Kagoshima H."/>
            <person name="Schijlen E."/>
            <person name="Tajeshwar N."/>
            <person name="Catarino B."/>
            <person name="Hetherington A.J."/>
            <person name="Saltykova A."/>
            <person name="Bonnot C."/>
            <person name="Breuninger H."/>
            <person name="Symeonidi A."/>
            <person name="Radhakrishnan G.V."/>
            <person name="Van Nieuwerburgh F."/>
            <person name="Deforce D."/>
            <person name="Chang C."/>
            <person name="Karol K.G."/>
            <person name="Hedrich R."/>
            <person name="Ulvskov P."/>
            <person name="Glockner G."/>
            <person name="Delwiche C.F."/>
            <person name="Petrasek J."/>
            <person name="Van de Peer Y."/>
            <person name="Friml J."/>
            <person name="Beilby M."/>
            <person name="Dolan L."/>
            <person name="Kohara Y."/>
            <person name="Sugano S."/>
            <person name="Fujiyama A."/>
            <person name="Delaux P.-M."/>
            <person name="Quint M."/>
            <person name="TheiBen G."/>
            <person name="Hagemann M."/>
            <person name="Harholt J."/>
            <person name="Dunand C."/>
            <person name="Zachgo S."/>
            <person name="Langdale J."/>
            <person name="Maumus F."/>
            <person name="Straeten D.V.D."/>
            <person name="Gould S.B."/>
            <person name="Rensing S.A."/>
        </authorList>
    </citation>
    <scope>NUCLEOTIDE SEQUENCE [LARGE SCALE GENOMIC DNA]</scope>
    <source>
        <strain evidence="7 8">S276</strain>
    </source>
</reference>
<dbReference type="AlphaFoldDB" id="A0A388MDT6"/>
<dbReference type="GO" id="GO:0006096">
    <property type="term" value="P:glycolytic process"/>
    <property type="evidence" value="ECO:0007669"/>
    <property type="project" value="TreeGrafter"/>
</dbReference>
<evidence type="ECO:0000313" key="7">
    <source>
        <dbReference type="EMBL" id="GBG92721.1"/>
    </source>
</evidence>
<protein>
    <submittedName>
        <fullName evidence="7">Uncharacterized protein</fullName>
    </submittedName>
</protein>
<dbReference type="InterPro" id="IPR013126">
    <property type="entry name" value="Hsp_70_fam"/>
</dbReference>
<evidence type="ECO:0000256" key="5">
    <source>
        <dbReference type="ARBA" id="ARBA00023235"/>
    </source>
</evidence>
<dbReference type="Gene3D" id="3.20.20.70">
    <property type="entry name" value="Aldolase class I"/>
    <property type="match status" value="3"/>
</dbReference>
<dbReference type="InterPro" id="IPR035990">
    <property type="entry name" value="TIM_sf"/>
</dbReference>
<gene>
    <name evidence="7" type="ORF">CBR_g56860</name>
</gene>
<organism evidence="7 8">
    <name type="scientific">Chara braunii</name>
    <name type="common">Braun's stonewort</name>
    <dbReference type="NCBI Taxonomy" id="69332"/>
    <lineage>
        <taxon>Eukaryota</taxon>
        <taxon>Viridiplantae</taxon>
        <taxon>Streptophyta</taxon>
        <taxon>Charophyceae</taxon>
        <taxon>Charales</taxon>
        <taxon>Characeae</taxon>
        <taxon>Chara</taxon>
    </lineage>
</organism>
<dbReference type="Gene3D" id="3.90.640.10">
    <property type="entry name" value="Actin, Chain A, domain 4"/>
    <property type="match status" value="1"/>
</dbReference>
<evidence type="ECO:0000256" key="2">
    <source>
        <dbReference type="ARBA" id="ARBA00011738"/>
    </source>
</evidence>
<dbReference type="Proteomes" id="UP000265515">
    <property type="component" value="Unassembled WGS sequence"/>
</dbReference>
<evidence type="ECO:0000256" key="4">
    <source>
        <dbReference type="ARBA" id="ARBA00022840"/>
    </source>
</evidence>
<name>A0A388MDT6_CHABU</name>
<comment type="similarity">
    <text evidence="1">Belongs to the triosephosphate isomerase family.</text>
</comment>
<keyword evidence="3" id="KW-0547">Nucleotide-binding</keyword>
<dbReference type="SUPFAM" id="SSF53067">
    <property type="entry name" value="Actin-like ATPase domain"/>
    <property type="match status" value="1"/>
</dbReference>
<evidence type="ECO:0000256" key="6">
    <source>
        <dbReference type="ARBA" id="ARBA00024331"/>
    </source>
</evidence>
<dbReference type="GO" id="GO:0019563">
    <property type="term" value="P:glycerol catabolic process"/>
    <property type="evidence" value="ECO:0007669"/>
    <property type="project" value="TreeGrafter"/>
</dbReference>
<dbReference type="PANTHER" id="PTHR21139">
    <property type="entry name" value="TRIOSEPHOSPHATE ISOMERASE"/>
    <property type="match status" value="1"/>
</dbReference>
<dbReference type="GO" id="GO:0004807">
    <property type="term" value="F:triose-phosphate isomerase activity"/>
    <property type="evidence" value="ECO:0007669"/>
    <property type="project" value="InterPro"/>
</dbReference>
<sequence length="1222" mass="136748">MDFDQKIMELVLDGVQVPCRATHAVNGSNLWGRKTASEKAKKDLTLLRDANVKVGSFRADDDCEVTIRRIDFDEKCKSLLAQCMKCVQGVLEGTGTRISDVKEVVLVGKSTRIPSVVKMLGNYFGGQPKPHFYQEEAVVHGAPLFAGYRQQIEEIHPLSVAYYDSGDGCHCVYRQCKRPARFNLPSRDSSWRDPRDGHLCLHLFELAKGHEGYIAAGKIVLQAEQEGGVLPKLRMDRCGILSLDQGQASADAVLDKPWQPCPEVVDWWKQVAEKLTVYEPRTQWKKYIEEVEKREASCPRWLWSVISEWKRDTEPWPKKGAATGRVRIKDFPAWFDDFRRACEYAFGELWARSLSGRRISGRTGTQICVTWSWPCCSSIFERQRNVSIKFKESVAAQCFSFNSTPDTVKASGIPYVVLSTSPLRPSDDGDRLCRAWNKLVGEQVFLAVQAGLQVVLRLGRDDFRDEQKSNLPYKTQDENDHCEAQLRDTVDSIAPGNWRNVIIAYLAPPHLCWAQLLPGNEAAIPEERNGTLPQKNQVVATVGHIRKVIGNLVSDEAAKTVRILIGGCAALEMWNAIIKHDEVDGLLFEGGFRDPRLVEKLCQPTQPSRERKGKALLCRAADGDATLDESDMRWLHNISRDLMAGEEVDWITVKNVRGENSGVCQEEGSGSVAMVWKEGAVVRYDDQKGKGSFPRKVKICPKIVDSQRGAELAEAIEKQLSRWREKLTHLETEEIVVEYTPVPSVDKVDDLAVAMETAHAFIRRWIMSNISPYVAQAVRIVCSLDGLAPETHREITRQPNVDGLSLRLDKVGNAAHSAGNASSKESQPAEKLTVRSARYQWNTYVDQVEKRESSCPRWLWTIISEWKCDIEGWLDKEGEGGFVGIKEFTFRFAEFQRACEYAFGAFRPRPMSGRKFLVVDCWKSNDVEDCLQSLQASRLPDLCEVVISMTLKDLRTTKERIAKVEGVQLAAPCISLKATPKALTKGGIPYVLLDAGPGITGSGDPEDLCSGWNKLVGEHVSLALQAGLQVILRIGRIDGEDVEDADEAFELEEEKRHCEAQLRDIVSRLGKDFRNIAMAYLPPPHMLTSVNEAAAAEAASSTRCDVVEAVRHIRRVIGDLVNTEVTKATRILIGRCKTEDMWHALLKERHEIDGFLFEAGLRDPLLFDKLLLLGGPSGKIGPKKRGKVLLCDGQKENVTLSECDMVSLSCNQTRSQTHSSCM</sequence>
<dbReference type="PROSITE" id="PS51440">
    <property type="entry name" value="TIM_2"/>
    <property type="match status" value="2"/>
</dbReference>
<proteinExistence type="inferred from homology"/>
<dbReference type="STRING" id="69332.A0A388MDT6"/>
<dbReference type="Gene3D" id="3.30.420.40">
    <property type="match status" value="2"/>
</dbReference>
<accession>A0A388MDT6</accession>
<comment type="pathway">
    <text evidence="6">Carbohydrate biosynthesis.</text>
</comment>
<dbReference type="Pfam" id="PF00121">
    <property type="entry name" value="TIM"/>
    <property type="match status" value="1"/>
</dbReference>
<dbReference type="Gramene" id="GBG92721">
    <property type="protein sequence ID" value="GBG92721"/>
    <property type="gene ID" value="CBR_g56860"/>
</dbReference>
<evidence type="ECO:0000256" key="3">
    <source>
        <dbReference type="ARBA" id="ARBA00022741"/>
    </source>
</evidence>
<dbReference type="GO" id="GO:0005829">
    <property type="term" value="C:cytosol"/>
    <property type="evidence" value="ECO:0007669"/>
    <property type="project" value="TreeGrafter"/>
</dbReference>
<dbReference type="GO" id="GO:0006094">
    <property type="term" value="P:gluconeogenesis"/>
    <property type="evidence" value="ECO:0007669"/>
    <property type="project" value="TreeGrafter"/>
</dbReference>
<evidence type="ECO:0000313" key="8">
    <source>
        <dbReference type="Proteomes" id="UP000265515"/>
    </source>
</evidence>